<gene>
    <name evidence="1" type="ORF">KIN20_032513</name>
</gene>
<evidence type="ECO:0000313" key="2">
    <source>
        <dbReference type="Proteomes" id="UP001196413"/>
    </source>
</evidence>
<name>A0AAD5R6Q7_PARTN</name>
<sequence length="133" mass="14922">MEARKYIRKLVRLNQLASRWGAFTGGVLKMDRRNQLIAEVQLHKTAMKAADIVRVGWFKPASVNRAVKCFKDTGGYEDRPRIRRPATSSLLGALRKSLCKCAKKCGALDAQKLLRKEMLGSASATFEALSRIR</sequence>
<accession>A0AAD5R6Q7</accession>
<comment type="caution">
    <text evidence="1">The sequence shown here is derived from an EMBL/GenBank/DDBJ whole genome shotgun (WGS) entry which is preliminary data.</text>
</comment>
<organism evidence="1 2">
    <name type="scientific">Parelaphostrongylus tenuis</name>
    <name type="common">Meningeal worm</name>
    <dbReference type="NCBI Taxonomy" id="148309"/>
    <lineage>
        <taxon>Eukaryota</taxon>
        <taxon>Metazoa</taxon>
        <taxon>Ecdysozoa</taxon>
        <taxon>Nematoda</taxon>
        <taxon>Chromadorea</taxon>
        <taxon>Rhabditida</taxon>
        <taxon>Rhabditina</taxon>
        <taxon>Rhabditomorpha</taxon>
        <taxon>Strongyloidea</taxon>
        <taxon>Metastrongylidae</taxon>
        <taxon>Parelaphostrongylus</taxon>
    </lineage>
</organism>
<dbReference type="AlphaFoldDB" id="A0AAD5R6Q7"/>
<dbReference type="EMBL" id="JAHQIW010006842">
    <property type="protein sequence ID" value="KAJ1370720.1"/>
    <property type="molecule type" value="Genomic_DNA"/>
</dbReference>
<dbReference type="Proteomes" id="UP001196413">
    <property type="component" value="Unassembled WGS sequence"/>
</dbReference>
<evidence type="ECO:0000313" key="1">
    <source>
        <dbReference type="EMBL" id="KAJ1370720.1"/>
    </source>
</evidence>
<proteinExistence type="predicted"/>
<protein>
    <submittedName>
        <fullName evidence="1">Uncharacterized protein</fullName>
    </submittedName>
</protein>
<reference evidence="1" key="1">
    <citation type="submission" date="2021-06" db="EMBL/GenBank/DDBJ databases">
        <title>Parelaphostrongylus tenuis whole genome reference sequence.</title>
        <authorList>
            <person name="Garwood T.J."/>
            <person name="Larsen P.A."/>
            <person name="Fountain-Jones N.M."/>
            <person name="Garbe J.R."/>
            <person name="Macchietto M.G."/>
            <person name="Kania S.A."/>
            <person name="Gerhold R.W."/>
            <person name="Richards J.E."/>
            <person name="Wolf T.M."/>
        </authorList>
    </citation>
    <scope>NUCLEOTIDE SEQUENCE</scope>
    <source>
        <strain evidence="1">MNPRO001-30</strain>
        <tissue evidence="1">Meninges</tissue>
    </source>
</reference>
<keyword evidence="2" id="KW-1185">Reference proteome</keyword>